<dbReference type="EC" id="2.7.7.48" evidence="8"/>
<gene>
    <name evidence="13" type="ORF">PBRASI_LOCUS6440</name>
</gene>
<comment type="catalytic activity">
    <reaction evidence="7 8">
        <text>RNA(n) + a ribonucleoside 5'-triphosphate = RNA(n+1) + diphosphate</text>
        <dbReference type="Rhea" id="RHEA:21248"/>
        <dbReference type="Rhea" id="RHEA-COMP:14527"/>
        <dbReference type="Rhea" id="RHEA-COMP:17342"/>
        <dbReference type="ChEBI" id="CHEBI:33019"/>
        <dbReference type="ChEBI" id="CHEBI:61557"/>
        <dbReference type="ChEBI" id="CHEBI:140395"/>
        <dbReference type="EC" id="2.7.7.48"/>
    </reaction>
</comment>
<evidence type="ECO:0000259" key="10">
    <source>
        <dbReference type="Pfam" id="PF05183"/>
    </source>
</evidence>
<evidence type="ECO:0000256" key="7">
    <source>
        <dbReference type="ARBA" id="ARBA00048744"/>
    </source>
</evidence>
<dbReference type="Pfam" id="PF26252">
    <property type="entry name" value="RdRP_helical"/>
    <property type="match status" value="1"/>
</dbReference>
<dbReference type="InterPro" id="IPR058752">
    <property type="entry name" value="RDRP_C_head"/>
</dbReference>
<evidence type="ECO:0000259" key="12">
    <source>
        <dbReference type="Pfam" id="PF26253"/>
    </source>
</evidence>
<feature type="region of interest" description="Disordered" evidence="9">
    <location>
        <begin position="628"/>
        <end position="665"/>
    </location>
</feature>
<dbReference type="GO" id="GO:0003723">
    <property type="term" value="F:RNA binding"/>
    <property type="evidence" value="ECO:0007669"/>
    <property type="project" value="UniProtKB-KW"/>
</dbReference>
<dbReference type="InterPro" id="IPR058751">
    <property type="entry name" value="RDRP_helical"/>
</dbReference>
<dbReference type="GO" id="GO:0031380">
    <property type="term" value="C:nuclear RNA-directed RNA polymerase complex"/>
    <property type="evidence" value="ECO:0007669"/>
    <property type="project" value="TreeGrafter"/>
</dbReference>
<dbReference type="Pfam" id="PF05183">
    <property type="entry name" value="RdRP"/>
    <property type="match status" value="1"/>
</dbReference>
<evidence type="ECO:0000256" key="4">
    <source>
        <dbReference type="ARBA" id="ARBA00022695"/>
    </source>
</evidence>
<evidence type="ECO:0000256" key="9">
    <source>
        <dbReference type="SAM" id="MobiDB-lite"/>
    </source>
</evidence>
<protein>
    <recommendedName>
        <fullName evidence="8">RNA-dependent RNA polymerase</fullName>
        <ecNumber evidence="8">2.7.7.48</ecNumber>
    </recommendedName>
</protein>
<evidence type="ECO:0000256" key="6">
    <source>
        <dbReference type="ARBA" id="ARBA00023158"/>
    </source>
</evidence>
<dbReference type="GO" id="GO:0003968">
    <property type="term" value="F:RNA-directed RNA polymerase activity"/>
    <property type="evidence" value="ECO:0007669"/>
    <property type="project" value="UniProtKB-KW"/>
</dbReference>
<dbReference type="Proteomes" id="UP000789739">
    <property type="component" value="Unassembled WGS sequence"/>
</dbReference>
<evidence type="ECO:0000256" key="2">
    <source>
        <dbReference type="ARBA" id="ARBA00022484"/>
    </source>
</evidence>
<proteinExistence type="inferred from homology"/>
<dbReference type="GO" id="GO:0030422">
    <property type="term" value="P:siRNA processing"/>
    <property type="evidence" value="ECO:0007669"/>
    <property type="project" value="TreeGrafter"/>
</dbReference>
<keyword evidence="2 8" id="KW-0696">RNA-directed RNA polymerase</keyword>
<feature type="domain" description="RDRP core" evidence="10">
    <location>
        <begin position="382"/>
        <end position="466"/>
    </location>
</feature>
<dbReference type="OrthoDB" id="6513042at2759"/>
<feature type="domain" description="RDRP C-terminal head" evidence="12">
    <location>
        <begin position="469"/>
        <end position="626"/>
    </location>
</feature>
<accession>A0A9N9G3J5</accession>
<keyword evidence="4 8" id="KW-0548">Nucleotidyltransferase</keyword>
<comment type="similarity">
    <text evidence="1 8">Belongs to the RdRP family.</text>
</comment>
<keyword evidence="14" id="KW-1185">Reference proteome</keyword>
<dbReference type="InterPro" id="IPR057596">
    <property type="entry name" value="RDRP_core"/>
</dbReference>
<evidence type="ECO:0000313" key="14">
    <source>
        <dbReference type="Proteomes" id="UP000789739"/>
    </source>
</evidence>
<feature type="domain" description="RDRP helical" evidence="11">
    <location>
        <begin position="294"/>
        <end position="360"/>
    </location>
</feature>
<sequence length="677" mass="78930">DDAKQPQQRERERTKLSPPAAAKNRIIMNTSLGTVFTGTVFLVYRPPPETEFWRQTIRFHGKKLRVVVISPQNDQPNFSRECRNQDFLLAKSLEMGVFTQEDTFAREWKTDNDIAFKLNYARRSFEIEFGFSKGNGSKTYSFRLETYFNDVEGEFHTELDTQNGQSRAVTTIRTKFPPKLFFLNEKLETRNQFEWNLMECWMRKTALRIGKPSDEEIQQPTMPSYPNATGEELGRWYAYRITFILDQHRGVDKLKEMLFKAADYNLVPRDAMFSKHLRMVYGSSLKKYVDRSMLDFDVLYMLECNITHGYLHDYNLNDEFMDLLARQKKEKALTILDNFNQHKQRIYDPLSRLKLEVARLQGGDSRQETVPSYCVMMRKVVITPSKMYILPPTMETSNRTIRYFKDHKERFLRVQFNDENGKLPSANGDNHVAVYNRVHRTLMNGIQIGNRKYEFLAFSSSQLRDHIKFDQRLFVDGYEQHLEDARVTKRAYDADVRGLMNQYGVMTEYEVVSGFIVNSTIKVEQKKPRDTQRAVSEAMNGIRRNYRKKFENDIFAEYSVKSAAEAKIHVGMKSKLEAKAYAWYYVAYHPSERGDDPADNMISFPWTVDDHLCDIAIRNSGRVKYKALEGGSRSTTSTSYQRPSSASSQVERIARQEPASDDGGISRIRMSLQRNGI</sequence>
<dbReference type="PANTHER" id="PTHR23079">
    <property type="entry name" value="RNA-DEPENDENT RNA POLYMERASE"/>
    <property type="match status" value="1"/>
</dbReference>
<evidence type="ECO:0000256" key="8">
    <source>
        <dbReference type="RuleBase" id="RU363098"/>
    </source>
</evidence>
<dbReference type="Pfam" id="PF26253">
    <property type="entry name" value="RdRP_head"/>
    <property type="match status" value="1"/>
</dbReference>
<evidence type="ECO:0000256" key="3">
    <source>
        <dbReference type="ARBA" id="ARBA00022679"/>
    </source>
</evidence>
<feature type="compositionally biased region" description="Polar residues" evidence="9">
    <location>
        <begin position="632"/>
        <end position="650"/>
    </location>
</feature>
<evidence type="ECO:0000313" key="13">
    <source>
        <dbReference type="EMBL" id="CAG8577530.1"/>
    </source>
</evidence>
<feature type="non-terminal residue" evidence="13">
    <location>
        <position position="677"/>
    </location>
</feature>
<dbReference type="PANTHER" id="PTHR23079:SF55">
    <property type="entry name" value="RNA-DIRECTED RNA POLYMERASE"/>
    <property type="match status" value="1"/>
</dbReference>
<comment type="caution">
    <text evidence="13">The sequence shown here is derived from an EMBL/GenBank/DDBJ whole genome shotgun (WGS) entry which is preliminary data.</text>
</comment>
<organism evidence="13 14">
    <name type="scientific">Paraglomus brasilianum</name>
    <dbReference type="NCBI Taxonomy" id="144538"/>
    <lineage>
        <taxon>Eukaryota</taxon>
        <taxon>Fungi</taxon>
        <taxon>Fungi incertae sedis</taxon>
        <taxon>Mucoromycota</taxon>
        <taxon>Glomeromycotina</taxon>
        <taxon>Glomeromycetes</taxon>
        <taxon>Paraglomerales</taxon>
        <taxon>Paraglomeraceae</taxon>
        <taxon>Paraglomus</taxon>
    </lineage>
</organism>
<keyword evidence="3 8" id="KW-0808">Transferase</keyword>
<evidence type="ECO:0000256" key="1">
    <source>
        <dbReference type="ARBA" id="ARBA00005762"/>
    </source>
</evidence>
<evidence type="ECO:0000256" key="5">
    <source>
        <dbReference type="ARBA" id="ARBA00022884"/>
    </source>
</evidence>
<dbReference type="InterPro" id="IPR007855">
    <property type="entry name" value="RDRP"/>
</dbReference>
<keyword evidence="6" id="KW-0943">RNA-mediated gene silencing</keyword>
<dbReference type="AlphaFoldDB" id="A0A9N9G3J5"/>
<evidence type="ECO:0000259" key="11">
    <source>
        <dbReference type="Pfam" id="PF26252"/>
    </source>
</evidence>
<keyword evidence="5 8" id="KW-0694">RNA-binding</keyword>
<dbReference type="EMBL" id="CAJVPI010000854">
    <property type="protein sequence ID" value="CAG8577530.1"/>
    <property type="molecule type" value="Genomic_DNA"/>
</dbReference>
<name>A0A9N9G3J5_9GLOM</name>
<reference evidence="13" key="1">
    <citation type="submission" date="2021-06" db="EMBL/GenBank/DDBJ databases">
        <authorList>
            <person name="Kallberg Y."/>
            <person name="Tangrot J."/>
            <person name="Rosling A."/>
        </authorList>
    </citation>
    <scope>NUCLEOTIDE SEQUENCE</scope>
    <source>
        <strain evidence="13">BR232B</strain>
    </source>
</reference>